<dbReference type="Gene3D" id="3.40.50.2000">
    <property type="entry name" value="Glycogen Phosphorylase B"/>
    <property type="match status" value="2"/>
</dbReference>
<accession>A0A1Y5S8L3</accession>
<keyword evidence="3 7" id="KW-0808">Transferase</keyword>
<gene>
    <name evidence="7" type="primary">epsD</name>
    <name evidence="7" type="ORF">OCH7691_01349</name>
</gene>
<reference evidence="7 8" key="1">
    <citation type="submission" date="2017-03" db="EMBL/GenBank/DDBJ databases">
        <authorList>
            <person name="Afonso C.L."/>
            <person name="Miller P.J."/>
            <person name="Scott M.A."/>
            <person name="Spackman E."/>
            <person name="Goraichik I."/>
            <person name="Dimitrov K.M."/>
            <person name="Suarez D.L."/>
            <person name="Swayne D.E."/>
        </authorList>
    </citation>
    <scope>NUCLEOTIDE SEQUENCE [LARGE SCALE GENOMIC DNA]</scope>
    <source>
        <strain evidence="7 8">CECT 7691</strain>
    </source>
</reference>
<dbReference type="Proteomes" id="UP000193200">
    <property type="component" value="Unassembled WGS sequence"/>
</dbReference>
<evidence type="ECO:0000259" key="6">
    <source>
        <dbReference type="Pfam" id="PF13439"/>
    </source>
</evidence>
<evidence type="ECO:0000313" key="7">
    <source>
        <dbReference type="EMBL" id="SLN34607.1"/>
    </source>
</evidence>
<dbReference type="Pfam" id="PF00534">
    <property type="entry name" value="Glycos_transf_1"/>
    <property type="match status" value="1"/>
</dbReference>
<proteinExistence type="inferred from homology"/>
<keyword evidence="2 7" id="KW-0328">Glycosyltransferase</keyword>
<keyword evidence="8" id="KW-1185">Reference proteome</keyword>
<dbReference type="Pfam" id="PF13439">
    <property type="entry name" value="Glyco_transf_4"/>
    <property type="match status" value="1"/>
</dbReference>
<dbReference type="PANTHER" id="PTHR12526">
    <property type="entry name" value="GLYCOSYLTRANSFERASE"/>
    <property type="match status" value="1"/>
</dbReference>
<evidence type="ECO:0000256" key="3">
    <source>
        <dbReference type="ARBA" id="ARBA00022679"/>
    </source>
</evidence>
<sequence>MRDVRRGGGADRKIRVLHILDKLGVDGSSVHGVSRAVAWWIGRMDADFETHVVSLRAVDAAAKFFDAEGIEVEFVSVGRFDPLTVFALLKLIRRWRPDVLHLHGYGATTFGRLAGFLAGVPRIVHEHFAPDRQAFFITVADWLLAPLTSYAIAVSDNVRDYMVRCRKIPPSRLETFFVGLPLDRFRAPDAEALDRLRGELGLAPGDRILANIGRLTDAKRQHLVIEALPAILEGHPDVHLLIVGDGPAMPDLAALAERLGVAGHVHLLGYRSDIPALTTLADIVVMPSYSEGKSIALLEAMSVGKPIVGTPPVMSDDLLQAGDFGRVIPIDDVPAIVREVSLLLDDPELARRYGETAREIAGDYDLDRSVARLQSIYRALVAGELPRPASRPQRRRAPQPLPDSSPGG</sequence>
<evidence type="ECO:0000256" key="4">
    <source>
        <dbReference type="SAM" id="MobiDB-lite"/>
    </source>
</evidence>
<dbReference type="EMBL" id="FWFR01000001">
    <property type="protein sequence ID" value="SLN34607.1"/>
    <property type="molecule type" value="Genomic_DNA"/>
</dbReference>
<evidence type="ECO:0000256" key="1">
    <source>
        <dbReference type="ARBA" id="ARBA00009481"/>
    </source>
</evidence>
<evidence type="ECO:0000256" key="2">
    <source>
        <dbReference type="ARBA" id="ARBA00022676"/>
    </source>
</evidence>
<evidence type="ECO:0000259" key="5">
    <source>
        <dbReference type="Pfam" id="PF00534"/>
    </source>
</evidence>
<dbReference type="PANTHER" id="PTHR12526:SF640">
    <property type="entry name" value="COLANIC ACID BIOSYNTHESIS GLYCOSYLTRANSFERASE WCAL-RELATED"/>
    <property type="match status" value="1"/>
</dbReference>
<dbReference type="SUPFAM" id="SSF53756">
    <property type="entry name" value="UDP-Glycosyltransferase/glycogen phosphorylase"/>
    <property type="match status" value="1"/>
</dbReference>
<dbReference type="GO" id="GO:0016757">
    <property type="term" value="F:glycosyltransferase activity"/>
    <property type="evidence" value="ECO:0007669"/>
    <property type="project" value="UniProtKB-KW"/>
</dbReference>
<feature type="compositionally biased region" description="Pro residues" evidence="4">
    <location>
        <begin position="399"/>
        <end position="408"/>
    </location>
</feature>
<dbReference type="EC" id="2.4.-.-" evidence="7"/>
<dbReference type="AlphaFoldDB" id="A0A1Y5S8L3"/>
<dbReference type="InterPro" id="IPR028098">
    <property type="entry name" value="Glyco_trans_4-like_N"/>
</dbReference>
<dbReference type="InParanoid" id="A0A1Y5S8L3"/>
<dbReference type="InterPro" id="IPR001296">
    <property type="entry name" value="Glyco_trans_1"/>
</dbReference>
<feature type="region of interest" description="Disordered" evidence="4">
    <location>
        <begin position="384"/>
        <end position="408"/>
    </location>
</feature>
<name>A0A1Y5S8L3_9PROT</name>
<dbReference type="FunCoup" id="A0A1Y5S8L3">
    <property type="interactions" value="67"/>
</dbReference>
<protein>
    <submittedName>
        <fullName evidence="7">Putative glycosyltransferase EpsD</fullName>
        <ecNumber evidence="7">2.4.-.-</ecNumber>
    </submittedName>
</protein>
<feature type="domain" description="Glycosyl transferase family 1" evidence="5">
    <location>
        <begin position="196"/>
        <end position="359"/>
    </location>
</feature>
<feature type="domain" description="Glycosyltransferase subfamily 4-like N-terminal" evidence="6">
    <location>
        <begin position="48"/>
        <end position="183"/>
    </location>
</feature>
<comment type="similarity">
    <text evidence="1">Belongs to the glycosyltransferase group 1 family. Glycosyltransferase 4 subfamily.</text>
</comment>
<evidence type="ECO:0000313" key="8">
    <source>
        <dbReference type="Proteomes" id="UP000193200"/>
    </source>
</evidence>
<organism evidence="7 8">
    <name type="scientific">Oceanibacterium hippocampi</name>
    <dbReference type="NCBI Taxonomy" id="745714"/>
    <lineage>
        <taxon>Bacteria</taxon>
        <taxon>Pseudomonadati</taxon>
        <taxon>Pseudomonadota</taxon>
        <taxon>Alphaproteobacteria</taxon>
        <taxon>Sneathiellales</taxon>
        <taxon>Sneathiellaceae</taxon>
        <taxon>Oceanibacterium</taxon>
    </lineage>
</organism>